<name>A0A0P9P3I6_PSESX</name>
<dbReference type="Proteomes" id="UP000050381">
    <property type="component" value="Unassembled WGS sequence"/>
</dbReference>
<accession>A0A0P9P3I6</accession>
<sequence>MRWIIKPATLRAAADQSYTSMRFNRVPESLNKKTITYNYIPHFVTINTT</sequence>
<gene>
    <name evidence="1" type="ORF">ALO79_100852</name>
</gene>
<organism evidence="1 2">
    <name type="scientific">Pseudomonas syringae pv. castaneae</name>
    <dbReference type="NCBI Taxonomy" id="264450"/>
    <lineage>
        <taxon>Bacteria</taxon>
        <taxon>Pseudomonadati</taxon>
        <taxon>Pseudomonadota</taxon>
        <taxon>Gammaproteobacteria</taxon>
        <taxon>Pseudomonadales</taxon>
        <taxon>Pseudomonadaceae</taxon>
        <taxon>Pseudomonas</taxon>
        <taxon>Pseudomonas syringae</taxon>
    </lineage>
</organism>
<dbReference type="EMBL" id="LJQD01000387">
    <property type="protein sequence ID" value="KPW92636.1"/>
    <property type="molecule type" value="Genomic_DNA"/>
</dbReference>
<proteinExistence type="predicted"/>
<comment type="caution">
    <text evidence="1">The sequence shown here is derived from an EMBL/GenBank/DDBJ whole genome shotgun (WGS) entry which is preliminary data.</text>
</comment>
<dbReference type="PATRIC" id="fig|264450.4.peg.1256"/>
<dbReference type="AlphaFoldDB" id="A0A0P9P3I6"/>
<evidence type="ECO:0000313" key="1">
    <source>
        <dbReference type="EMBL" id="KPW92636.1"/>
    </source>
</evidence>
<reference evidence="1 2" key="1">
    <citation type="submission" date="2015-09" db="EMBL/GenBank/DDBJ databases">
        <title>Genome announcement of multiple Pseudomonas syringae strains.</title>
        <authorList>
            <person name="Thakur S."/>
            <person name="Wang P.W."/>
            <person name="Gong Y."/>
            <person name="Weir B.S."/>
            <person name="Guttman D.S."/>
        </authorList>
    </citation>
    <scope>NUCLEOTIDE SEQUENCE [LARGE SCALE GENOMIC DNA]</scope>
    <source>
        <strain evidence="1 2">ICMP9419</strain>
    </source>
</reference>
<protein>
    <submittedName>
        <fullName evidence="1">Uncharacterized protein</fullName>
    </submittedName>
</protein>
<evidence type="ECO:0000313" key="2">
    <source>
        <dbReference type="Proteomes" id="UP000050381"/>
    </source>
</evidence>